<dbReference type="Gene3D" id="3.10.450.50">
    <property type="match status" value="1"/>
</dbReference>
<dbReference type="SUPFAM" id="SSF54427">
    <property type="entry name" value="NTF2-like"/>
    <property type="match status" value="1"/>
</dbReference>
<feature type="transmembrane region" description="Helical" evidence="1">
    <location>
        <begin position="82"/>
        <end position="109"/>
    </location>
</feature>
<feature type="non-terminal residue" evidence="2">
    <location>
        <position position="1"/>
    </location>
</feature>
<evidence type="ECO:0000256" key="1">
    <source>
        <dbReference type="SAM" id="Phobius"/>
    </source>
</evidence>
<keyword evidence="1" id="KW-1133">Transmembrane helix</keyword>
<comment type="caution">
    <text evidence="2">The sequence shown here is derived from an EMBL/GenBank/DDBJ whole genome shotgun (WGS) entry which is preliminary data.</text>
</comment>
<feature type="transmembrane region" description="Helical" evidence="1">
    <location>
        <begin position="121"/>
        <end position="141"/>
    </location>
</feature>
<dbReference type="AlphaFoldDB" id="A0A0F9BUF1"/>
<dbReference type="GO" id="GO:0030638">
    <property type="term" value="P:polyketide metabolic process"/>
    <property type="evidence" value="ECO:0007669"/>
    <property type="project" value="InterPro"/>
</dbReference>
<keyword evidence="1" id="KW-0472">Membrane</keyword>
<accession>A0A0F9BUF1</accession>
<evidence type="ECO:0008006" key="3">
    <source>
        <dbReference type="Google" id="ProtNLM"/>
    </source>
</evidence>
<gene>
    <name evidence="2" type="ORF">LCGC14_2747530</name>
</gene>
<reference evidence="2" key="1">
    <citation type="journal article" date="2015" name="Nature">
        <title>Complex archaea that bridge the gap between prokaryotes and eukaryotes.</title>
        <authorList>
            <person name="Spang A."/>
            <person name="Saw J.H."/>
            <person name="Jorgensen S.L."/>
            <person name="Zaremba-Niedzwiedzka K."/>
            <person name="Martijn J."/>
            <person name="Lind A.E."/>
            <person name="van Eijk R."/>
            <person name="Schleper C."/>
            <person name="Guy L."/>
            <person name="Ettema T.J."/>
        </authorList>
    </citation>
    <scope>NUCLEOTIDE SEQUENCE</scope>
</reference>
<dbReference type="InterPro" id="IPR009959">
    <property type="entry name" value="Cyclase_SnoaL-like"/>
</dbReference>
<sequence length="290" mass="32889">ALPQPAYCGIPSDVRRDRSGGCRFVWRVFPGVCRASIIPEVGRGQFSGGSSIAWAVMAITMGAVLSWPLINSISRSVFRRFGLLAFCLFLCYTLVMSNFLLLLILCVLLDKPIHFNLRSTLVKIIIALVFITLLLVCVAVSDSGTGPISLEDQNMTIVQLSFYAYNEGDLSSFADLHSPDYIQHAPDFKDPITWPEYELACRIAHNRLPQLKYRIEEIFAVKDKVAVRAVWECPMDSYEFKFTFPDGIVKGQHISITRIKNGKIIEEWYEYDTVGIQRLIRSVKRMDHIK</sequence>
<keyword evidence="1" id="KW-0812">Transmembrane</keyword>
<dbReference type="EMBL" id="LAZR01050149">
    <property type="protein sequence ID" value="KKK88006.1"/>
    <property type="molecule type" value="Genomic_DNA"/>
</dbReference>
<organism evidence="2">
    <name type="scientific">marine sediment metagenome</name>
    <dbReference type="NCBI Taxonomy" id="412755"/>
    <lineage>
        <taxon>unclassified sequences</taxon>
        <taxon>metagenomes</taxon>
        <taxon>ecological metagenomes</taxon>
    </lineage>
</organism>
<name>A0A0F9BUF1_9ZZZZ</name>
<feature type="transmembrane region" description="Helical" evidence="1">
    <location>
        <begin position="52"/>
        <end position="70"/>
    </location>
</feature>
<evidence type="ECO:0000313" key="2">
    <source>
        <dbReference type="EMBL" id="KKK88006.1"/>
    </source>
</evidence>
<proteinExistence type="predicted"/>
<protein>
    <recommendedName>
        <fullName evidence="3">SnoaL-like domain-containing protein</fullName>
    </recommendedName>
</protein>
<dbReference type="Pfam" id="PF07366">
    <property type="entry name" value="SnoaL"/>
    <property type="match status" value="1"/>
</dbReference>
<dbReference type="InterPro" id="IPR032710">
    <property type="entry name" value="NTF2-like_dom_sf"/>
</dbReference>